<sequence>MRRKGYAVLGLLALLVLGLAGCGGQSVDTRTTNASLGTWNYGGQNLGLAFILWADLQSPTSPDGFKVTVTGPSSASPVTYGPFRYSFTGPVFWWWLRSGVVPASGDHTITGTLNASQSLNRTFKLDATSTLPQPQNVAIQASNNSATISWSPVPGAKAYQAELWQLDDQGNWKILWFRWYTTSTQVQFTQNAGIQLPPGTYRAWVSALSIDLTQLSRPGQAAQLDTQFNVSSVGSEQRVQVQSVGPLRVVPLPETAPTTPPEVGGYSQ</sequence>
<feature type="domain" description="Fibronectin type-III" evidence="1">
    <location>
        <begin position="133"/>
        <end position="229"/>
    </location>
</feature>
<dbReference type="EMBL" id="KC491194">
    <property type="protein sequence ID" value="AGK85236.1"/>
    <property type="molecule type" value="Genomic_DNA"/>
</dbReference>
<accession>R4JC13</accession>
<protein>
    <recommendedName>
        <fullName evidence="1">Fibronectin type-III domain-containing protein</fullName>
    </recommendedName>
</protein>
<dbReference type="InterPro" id="IPR036116">
    <property type="entry name" value="FN3_sf"/>
</dbReference>
<dbReference type="PROSITE" id="PS50853">
    <property type="entry name" value="FN3"/>
    <property type="match status" value="1"/>
</dbReference>
<geneLocation type="plasmid" evidence="2">
    <name>pWG13</name>
</geneLocation>
<dbReference type="RefSeq" id="WP_015618057.1">
    <property type="nucleotide sequence ID" value="NC_021187.1"/>
</dbReference>
<keyword evidence="2" id="KW-0614">Plasmid</keyword>
<dbReference type="AlphaFoldDB" id="R4JC13"/>
<name>R4JC13_9DEIN</name>
<reference evidence="2" key="1">
    <citation type="submission" date="2013-01" db="EMBL/GenBank/DDBJ databases">
        <title>Sequence Analysis and Characterization of Three Cryptic, Low-copy Number Plasmids from Thermus sp. WG.</title>
        <authorList>
            <person name="Hu Y."/>
            <person name="Wei Y."/>
            <person name="Du L."/>
            <person name="Chen Y."/>
            <person name="Huang R."/>
        </authorList>
    </citation>
    <scope>NUCLEOTIDE SEQUENCE</scope>
    <source>
        <strain evidence="2">WG</strain>
        <plasmid evidence="2">pWG13</plasmid>
    </source>
</reference>
<evidence type="ECO:0000313" key="2">
    <source>
        <dbReference type="EMBL" id="AGK85236.1"/>
    </source>
</evidence>
<dbReference type="Gene3D" id="2.60.40.10">
    <property type="entry name" value="Immunoglobulins"/>
    <property type="match status" value="1"/>
</dbReference>
<dbReference type="SUPFAM" id="SSF49265">
    <property type="entry name" value="Fibronectin type III"/>
    <property type="match status" value="1"/>
</dbReference>
<gene>
    <name evidence="2" type="ORF">WG13_16</name>
</gene>
<proteinExistence type="predicted"/>
<organism evidence="2">
    <name type="scientific">Thermus sp. WG</name>
    <dbReference type="NCBI Taxonomy" id="1312524"/>
    <lineage>
        <taxon>Bacteria</taxon>
        <taxon>Thermotogati</taxon>
        <taxon>Deinococcota</taxon>
        <taxon>Deinococci</taxon>
        <taxon>Thermales</taxon>
        <taxon>Thermaceae</taxon>
        <taxon>Thermus</taxon>
    </lineage>
</organism>
<evidence type="ECO:0000259" key="1">
    <source>
        <dbReference type="PROSITE" id="PS50853"/>
    </source>
</evidence>
<dbReference type="PROSITE" id="PS51257">
    <property type="entry name" value="PROKAR_LIPOPROTEIN"/>
    <property type="match status" value="1"/>
</dbReference>
<dbReference type="InterPro" id="IPR013783">
    <property type="entry name" value="Ig-like_fold"/>
</dbReference>
<dbReference type="InterPro" id="IPR003961">
    <property type="entry name" value="FN3_dom"/>
</dbReference>